<feature type="domain" description="Tyrosine-protein phosphatase" evidence="1">
    <location>
        <begin position="110"/>
        <end position="339"/>
    </location>
</feature>
<dbReference type="AlphaFoldDB" id="A0A4E9FIV6"/>
<dbReference type="InterPro" id="IPR029021">
    <property type="entry name" value="Prot-tyrosine_phosphatase-like"/>
</dbReference>
<dbReference type="SUPFAM" id="SSF52799">
    <property type="entry name" value="(Phosphotyrosine protein) phosphatases II"/>
    <property type="match status" value="1"/>
</dbReference>
<proteinExistence type="predicted"/>
<evidence type="ECO:0000313" key="4">
    <source>
        <dbReference type="Proteomes" id="UP000006672"/>
    </source>
</evidence>
<dbReference type="RefSeq" id="XP_042936679.1">
    <property type="nucleotide sequence ID" value="XM_043080745.1"/>
</dbReference>
<dbReference type="CTD" id="66060263"/>
<evidence type="ECO:0000259" key="2">
    <source>
        <dbReference type="PROSITE" id="PS50056"/>
    </source>
</evidence>
<reference evidence="3" key="2">
    <citation type="submission" date="2019-04" db="EMBL/GenBank/DDBJ databases">
        <authorList>
            <person name="Howe K."/>
            <person name="Paulini M."/>
            <person name="Williams G."/>
        </authorList>
    </citation>
    <scope>NUCLEOTIDE SEQUENCE [LARGE SCALE GENOMIC DNA]</scope>
    <source>
        <strain evidence="3">FR3</strain>
    </source>
</reference>
<dbReference type="InterPro" id="IPR003595">
    <property type="entry name" value="Tyr_Pase_cat"/>
</dbReference>
<name>A0A4E9FIV6_BRUMA</name>
<evidence type="ECO:0000313" key="3">
    <source>
        <dbReference type="EMBL" id="VIO96921.1"/>
    </source>
</evidence>
<evidence type="ECO:0008006" key="6">
    <source>
        <dbReference type="Google" id="ProtNLM"/>
    </source>
</evidence>
<dbReference type="SMART" id="SM00194">
    <property type="entry name" value="PTPc"/>
    <property type="match status" value="1"/>
</dbReference>
<dbReference type="WBParaSite" id="Bm834.1">
    <property type="protein sequence ID" value="Bm834.1"/>
    <property type="gene ID" value="WBGene00221095"/>
</dbReference>
<dbReference type="PROSITE" id="PS00383">
    <property type="entry name" value="TYR_PHOSPHATASE_1"/>
    <property type="match status" value="1"/>
</dbReference>
<dbReference type="InterPro" id="IPR000387">
    <property type="entry name" value="Tyr_Pase_dom"/>
</dbReference>
<dbReference type="GeneID" id="66060263"/>
<protein>
    <recommendedName>
        <fullName evidence="6">Protein-tyrosine phosphatase containing protein</fullName>
    </recommendedName>
</protein>
<feature type="domain" description="Tyrosine specific protein phosphatases" evidence="2">
    <location>
        <begin position="255"/>
        <end position="330"/>
    </location>
</feature>
<dbReference type="Pfam" id="PF00102">
    <property type="entry name" value="Y_phosphatase"/>
    <property type="match status" value="1"/>
</dbReference>
<organism evidence="3">
    <name type="scientific">Brugia malayi</name>
    <name type="common">Filarial nematode worm</name>
    <dbReference type="NCBI Taxonomy" id="6279"/>
    <lineage>
        <taxon>Eukaryota</taxon>
        <taxon>Metazoa</taxon>
        <taxon>Ecdysozoa</taxon>
        <taxon>Nematoda</taxon>
        <taxon>Chromadorea</taxon>
        <taxon>Rhabditida</taxon>
        <taxon>Spirurina</taxon>
        <taxon>Spiruromorpha</taxon>
        <taxon>Filarioidea</taxon>
        <taxon>Onchocercidae</taxon>
        <taxon>Brugia</taxon>
    </lineage>
</organism>
<dbReference type="CDD" id="cd00047">
    <property type="entry name" value="PTPc"/>
    <property type="match status" value="1"/>
</dbReference>
<keyword evidence="4" id="KW-1185">Reference proteome</keyword>
<dbReference type="InterPro" id="IPR050348">
    <property type="entry name" value="Protein-Tyr_Phosphatase"/>
</dbReference>
<dbReference type="SMART" id="SM00404">
    <property type="entry name" value="PTPc_motif"/>
    <property type="match status" value="1"/>
</dbReference>
<sequence length="381" mass="45036">MVHCGSKNNPYDRLIEFSNNCENMIENKTESNGIKRRKANSIIHKDMKMDYYWFSKHLTITNIYQSLCDEFRLLKYITNNWLLSNQHTNQNAFKYIQHSIDGCIPRTLNVNAQRVIREDGKIYVACAGPNCGTVYDFWTLVWQENVKTIISLNFPYEECLYPDSYQKKYETIQYWPIINGKTYNYMPFKITCINSFMMADCKHYATNTKECVYRLTQLCIQNCKQKNDENDRYLTHICYYRWPDGRLPLPWGRENTLAKAANTLLKLFLMVSDNKTLIHCHAGRGRTGVLLALDFAMHQLRNLQTVNVKAIIEKIRQQRPGAVINHWQYIYINLIIAEQTYQMGCILDRINGYHITRQIIDKLWIKLENDMNENCSHKILL</sequence>
<reference evidence="5" key="3">
    <citation type="submission" date="2022-04" db="UniProtKB">
        <authorList>
            <consortium name="WormBaseParasite"/>
        </authorList>
    </citation>
    <scope>IDENTIFICATION</scope>
</reference>
<dbReference type="InterPro" id="IPR016130">
    <property type="entry name" value="Tyr_Pase_AS"/>
</dbReference>
<dbReference type="Proteomes" id="UP000006672">
    <property type="component" value="Unassembled WGS sequence"/>
</dbReference>
<dbReference type="PRINTS" id="PR00700">
    <property type="entry name" value="PRTYPHPHTASE"/>
</dbReference>
<accession>A0A8L7YPF8</accession>
<reference evidence="4" key="1">
    <citation type="journal article" date="2007" name="Science">
        <title>Draft genome of the filarial nematode parasite Brugia malayi.</title>
        <authorList>
            <person name="Ghedin E."/>
            <person name="Wang S."/>
            <person name="Spiro D."/>
            <person name="Caler E."/>
            <person name="Zhao Q."/>
            <person name="Crabtree J."/>
            <person name="Allen J.E."/>
            <person name="Delcher A.L."/>
            <person name="Guiliano D.B."/>
            <person name="Miranda-Saavedra D."/>
            <person name="Angiuoli S.V."/>
            <person name="Creasy T."/>
            <person name="Amedeo P."/>
            <person name="Haas B."/>
            <person name="El-Sayed N.M."/>
            <person name="Wortman J.R."/>
            <person name="Feldblyum T."/>
            <person name="Tallon L."/>
            <person name="Schatz M."/>
            <person name="Shumway M."/>
            <person name="Koo H."/>
            <person name="Salzberg S.L."/>
            <person name="Schobel S."/>
            <person name="Pertea M."/>
            <person name="Pop M."/>
            <person name="White O."/>
            <person name="Barton G.J."/>
            <person name="Carlow C.K."/>
            <person name="Crawford M.J."/>
            <person name="Daub J."/>
            <person name="Dimmic M.W."/>
            <person name="Estes C.F."/>
            <person name="Foster J.M."/>
            <person name="Ganatra M."/>
            <person name="Gregory W.F."/>
            <person name="Johnson N.M."/>
            <person name="Jin J."/>
            <person name="Komuniecki R."/>
            <person name="Korf I."/>
            <person name="Kumar S."/>
            <person name="Laney S."/>
            <person name="Li B.W."/>
            <person name="Li W."/>
            <person name="Lindblom T.H."/>
            <person name="Lustigman S."/>
            <person name="Ma D."/>
            <person name="Maina C.V."/>
            <person name="Martin D.M."/>
            <person name="McCarter J.P."/>
            <person name="McReynolds L."/>
            <person name="Mitreva M."/>
            <person name="Nutman T.B."/>
            <person name="Parkinson J."/>
            <person name="Peregrin-Alvarez J.M."/>
            <person name="Poole C."/>
            <person name="Ren Q."/>
            <person name="Saunders L."/>
            <person name="Sluder A.E."/>
            <person name="Smith K."/>
            <person name="Stanke M."/>
            <person name="Unnasch T.R."/>
            <person name="Ware J."/>
            <person name="Wei A.D."/>
            <person name="Weil G."/>
            <person name="Williams D.J."/>
            <person name="Zhang Y."/>
            <person name="Williams S.A."/>
            <person name="Fraser-Liggett C."/>
            <person name="Slatko B."/>
            <person name="Blaxter M.L."/>
            <person name="Scott A.L."/>
        </authorList>
    </citation>
    <scope>NUCLEOTIDE SEQUENCE</scope>
    <source>
        <strain evidence="4">FR3</strain>
    </source>
</reference>
<accession>A0A4E9FIV6</accession>
<evidence type="ECO:0000313" key="5">
    <source>
        <dbReference type="WBParaSite" id="Bm834.1"/>
    </source>
</evidence>
<gene>
    <name evidence="3" type="primary">Bm834</name>
    <name evidence="3" type="ORF">BM_BM834</name>
</gene>
<dbReference type="PROSITE" id="PS50056">
    <property type="entry name" value="TYR_PHOSPHATASE_2"/>
    <property type="match status" value="1"/>
</dbReference>
<dbReference type="Gene3D" id="3.90.190.10">
    <property type="entry name" value="Protein tyrosine phosphatase superfamily"/>
    <property type="match status" value="1"/>
</dbReference>
<dbReference type="PANTHER" id="PTHR19134">
    <property type="entry name" value="RECEPTOR-TYPE TYROSINE-PROTEIN PHOSPHATASE"/>
    <property type="match status" value="1"/>
</dbReference>
<dbReference type="PROSITE" id="PS50055">
    <property type="entry name" value="TYR_PHOSPHATASE_PTP"/>
    <property type="match status" value="1"/>
</dbReference>
<dbReference type="GO" id="GO:0004725">
    <property type="term" value="F:protein tyrosine phosphatase activity"/>
    <property type="evidence" value="ECO:0007669"/>
    <property type="project" value="InterPro"/>
</dbReference>
<dbReference type="EMBL" id="CAAKNF010000194">
    <property type="protein sequence ID" value="VIO96921.1"/>
    <property type="molecule type" value="Genomic_DNA"/>
</dbReference>
<dbReference type="InterPro" id="IPR000242">
    <property type="entry name" value="PTP_cat"/>
</dbReference>
<dbReference type="PANTHER" id="PTHR19134:SF527">
    <property type="entry name" value="TYROSINE-PROTEIN PHOSPHATASE NON-RECEPTOR TYPE 7"/>
    <property type="match status" value="1"/>
</dbReference>
<evidence type="ECO:0000259" key="1">
    <source>
        <dbReference type="PROSITE" id="PS50055"/>
    </source>
</evidence>
<dbReference type="OrthoDB" id="5854477at2759"/>
<dbReference type="KEGG" id="bmy:BM_BM834"/>